<protein>
    <submittedName>
        <fullName evidence="3">Tripartite-type tricarboxylate transporter receptor subunit TctC</fullName>
    </submittedName>
</protein>
<organism evidence="3 4">
    <name type="scientific">Pseudorhodoferax soli</name>
    <dbReference type="NCBI Taxonomy" id="545864"/>
    <lineage>
        <taxon>Bacteria</taxon>
        <taxon>Pseudomonadati</taxon>
        <taxon>Pseudomonadota</taxon>
        <taxon>Betaproteobacteria</taxon>
        <taxon>Burkholderiales</taxon>
        <taxon>Comamonadaceae</taxon>
    </lineage>
</organism>
<dbReference type="CDD" id="cd13578">
    <property type="entry name" value="PBP2_Bug27"/>
    <property type="match status" value="1"/>
</dbReference>
<feature type="chain" id="PRO_5016628943" evidence="2">
    <location>
        <begin position="23"/>
        <end position="323"/>
    </location>
</feature>
<dbReference type="Gene3D" id="3.40.190.10">
    <property type="entry name" value="Periplasmic binding protein-like II"/>
    <property type="match status" value="1"/>
</dbReference>
<dbReference type="PIRSF" id="PIRSF017082">
    <property type="entry name" value="YflP"/>
    <property type="match status" value="1"/>
</dbReference>
<feature type="signal peptide" evidence="2">
    <location>
        <begin position="1"/>
        <end position="22"/>
    </location>
</feature>
<dbReference type="RefSeq" id="WP_114469473.1">
    <property type="nucleotide sequence ID" value="NZ_QPJK01000005.1"/>
</dbReference>
<accession>A0A368XVL2</accession>
<gene>
    <name evidence="3" type="ORF">DES41_105500</name>
</gene>
<proteinExistence type="inferred from homology"/>
<dbReference type="InterPro" id="IPR005064">
    <property type="entry name" value="BUG"/>
</dbReference>
<comment type="caution">
    <text evidence="3">The sequence shown here is derived from an EMBL/GenBank/DDBJ whole genome shotgun (WGS) entry which is preliminary data.</text>
</comment>
<dbReference type="PANTHER" id="PTHR42928:SF5">
    <property type="entry name" value="BLR1237 PROTEIN"/>
    <property type="match status" value="1"/>
</dbReference>
<evidence type="ECO:0000256" key="1">
    <source>
        <dbReference type="ARBA" id="ARBA00006987"/>
    </source>
</evidence>
<dbReference type="InterPro" id="IPR042100">
    <property type="entry name" value="Bug_dom1"/>
</dbReference>
<dbReference type="OrthoDB" id="8678477at2"/>
<dbReference type="Gene3D" id="3.40.190.150">
    <property type="entry name" value="Bordetella uptake gene, domain 1"/>
    <property type="match status" value="1"/>
</dbReference>
<reference evidence="3 4" key="1">
    <citation type="submission" date="2018-07" db="EMBL/GenBank/DDBJ databases">
        <title>Genomic Encyclopedia of Type Strains, Phase IV (KMG-IV): sequencing the most valuable type-strain genomes for metagenomic binning, comparative biology and taxonomic classification.</title>
        <authorList>
            <person name="Goeker M."/>
        </authorList>
    </citation>
    <scope>NUCLEOTIDE SEQUENCE [LARGE SCALE GENOMIC DNA]</scope>
    <source>
        <strain evidence="3 4">DSM 21634</strain>
    </source>
</reference>
<evidence type="ECO:0000256" key="2">
    <source>
        <dbReference type="SAM" id="SignalP"/>
    </source>
</evidence>
<dbReference type="EMBL" id="QPJK01000005">
    <property type="protein sequence ID" value="RCW70557.1"/>
    <property type="molecule type" value="Genomic_DNA"/>
</dbReference>
<dbReference type="Proteomes" id="UP000252884">
    <property type="component" value="Unassembled WGS sequence"/>
</dbReference>
<dbReference type="Pfam" id="PF03401">
    <property type="entry name" value="TctC"/>
    <property type="match status" value="1"/>
</dbReference>
<comment type="similarity">
    <text evidence="1">Belongs to the UPF0065 (bug) family.</text>
</comment>
<keyword evidence="4" id="KW-1185">Reference proteome</keyword>
<sequence length="323" mass="33646">MRRQLLLCAAALCLGAHASASAADYPDKPIRLVVPFPAGGATDLMARTLGQRLAERLGKGVVIDNRAGAGGGIGAEAVATAAPDGYTLLFATMGSLTINPNLYRSLRYDPVKSFVPITLTHSTSNLLVVHPGVPAQDVAELVALARSKPGELTFASAGNGTTSHLSGELFKSLAGVDLTHVPYKGSAPAMTDFLGGRISMMFDTTSNFVDYAKTGKLRPLGVTGSKRSPALPQVPTIAEAPGMAGYDMTLWLGVLAPAGTPQAIVDTLHREIGAAMSTPGMARQMADAGIEVRLSTPQEFAGLIRSDLAKWGQVVQRAGIRLD</sequence>
<evidence type="ECO:0000313" key="4">
    <source>
        <dbReference type="Proteomes" id="UP000252884"/>
    </source>
</evidence>
<evidence type="ECO:0000313" key="3">
    <source>
        <dbReference type="EMBL" id="RCW70557.1"/>
    </source>
</evidence>
<keyword evidence="2" id="KW-0732">Signal</keyword>
<name>A0A368XVL2_9BURK</name>
<dbReference type="AlphaFoldDB" id="A0A368XVL2"/>
<dbReference type="PANTHER" id="PTHR42928">
    <property type="entry name" value="TRICARBOXYLATE-BINDING PROTEIN"/>
    <property type="match status" value="1"/>
</dbReference>
<keyword evidence="3" id="KW-0675">Receptor</keyword>
<dbReference type="SUPFAM" id="SSF53850">
    <property type="entry name" value="Periplasmic binding protein-like II"/>
    <property type="match status" value="1"/>
</dbReference>